<name>A0ABZ1Z9W3_STRAQ</name>
<dbReference type="InterPro" id="IPR011051">
    <property type="entry name" value="RmlC_Cupin_sf"/>
</dbReference>
<dbReference type="InterPro" id="IPR000595">
    <property type="entry name" value="cNMP-bd_dom"/>
</dbReference>
<dbReference type="Proteomes" id="UP001431926">
    <property type="component" value="Chromosome"/>
</dbReference>
<evidence type="ECO:0000313" key="3">
    <source>
        <dbReference type="Proteomes" id="UP001431926"/>
    </source>
</evidence>
<gene>
    <name evidence="2" type="ORF">OG367_04675</name>
</gene>
<dbReference type="PROSITE" id="PS50042">
    <property type="entry name" value="CNMP_BINDING_3"/>
    <property type="match status" value="1"/>
</dbReference>
<dbReference type="Gene3D" id="2.60.120.10">
    <property type="entry name" value="Jelly Rolls"/>
    <property type="match status" value="1"/>
</dbReference>
<dbReference type="CDD" id="cd02226">
    <property type="entry name" value="cupin_YdbB-like"/>
    <property type="match status" value="1"/>
</dbReference>
<organism evidence="2 3">
    <name type="scientific">Streptomyces anulatus</name>
    <name type="common">Streptomyces chrysomallus</name>
    <dbReference type="NCBI Taxonomy" id="1892"/>
    <lineage>
        <taxon>Bacteria</taxon>
        <taxon>Bacillati</taxon>
        <taxon>Actinomycetota</taxon>
        <taxon>Actinomycetes</taxon>
        <taxon>Kitasatosporales</taxon>
        <taxon>Streptomycetaceae</taxon>
        <taxon>Streptomyces</taxon>
    </lineage>
</organism>
<dbReference type="PANTHER" id="PTHR36114:SF1">
    <property type="entry name" value="16.7 KDA PROTEIN IN WHIE LOCUS"/>
    <property type="match status" value="1"/>
</dbReference>
<dbReference type="PANTHER" id="PTHR36114">
    <property type="entry name" value="16.7 KDA PROTEIN IN WHIE LOCUS"/>
    <property type="match status" value="1"/>
</dbReference>
<reference evidence="2" key="1">
    <citation type="submission" date="2022-10" db="EMBL/GenBank/DDBJ databases">
        <title>The complete genomes of actinobacterial strains from the NBC collection.</title>
        <authorList>
            <person name="Joergensen T.S."/>
            <person name="Alvarez Arevalo M."/>
            <person name="Sterndorff E.B."/>
            <person name="Faurdal D."/>
            <person name="Vuksanovic O."/>
            <person name="Mourched A.-S."/>
            <person name="Charusanti P."/>
            <person name="Shaw S."/>
            <person name="Blin K."/>
            <person name="Weber T."/>
        </authorList>
    </citation>
    <scope>NUCLEOTIDE SEQUENCE</scope>
    <source>
        <strain evidence="2">NBC_01436</strain>
    </source>
</reference>
<dbReference type="InterPro" id="IPR013096">
    <property type="entry name" value="Cupin_2"/>
</dbReference>
<keyword evidence="3" id="KW-1185">Reference proteome</keyword>
<evidence type="ECO:0000259" key="1">
    <source>
        <dbReference type="PROSITE" id="PS50042"/>
    </source>
</evidence>
<dbReference type="Pfam" id="PF07883">
    <property type="entry name" value="Cupin_2"/>
    <property type="match status" value="1"/>
</dbReference>
<dbReference type="SUPFAM" id="SSF51182">
    <property type="entry name" value="RmlC-like cupins"/>
    <property type="match status" value="1"/>
</dbReference>
<evidence type="ECO:0000313" key="2">
    <source>
        <dbReference type="EMBL" id="WUX35564.1"/>
    </source>
</evidence>
<protein>
    <submittedName>
        <fullName evidence="2">Cupin domain-containing protein</fullName>
    </submittedName>
</protein>
<dbReference type="InterPro" id="IPR014710">
    <property type="entry name" value="RmlC-like_jellyroll"/>
</dbReference>
<feature type="domain" description="Cyclic nucleotide-binding" evidence="1">
    <location>
        <begin position="46"/>
        <end position="106"/>
    </location>
</feature>
<proteinExistence type="predicted"/>
<dbReference type="InterPro" id="IPR052044">
    <property type="entry name" value="PKS_Associated_Protein"/>
</dbReference>
<dbReference type="EMBL" id="CP109491">
    <property type="protein sequence ID" value="WUX35564.1"/>
    <property type="molecule type" value="Genomic_DNA"/>
</dbReference>
<sequence length="144" mass="15500">MSNENVTPRVAEPILLSAALGSFEALWSPRIVTRVNDYDVRVAKVAGEHVWHVHEDTDEFFLVVEGTLDIALRDGDEGGDGGERRVTLERGAVFVVPRGVWHRPRSGRGASIMLLEPSGTSTVGDAHDEVPGHVDVTTGHALGA</sequence>
<dbReference type="RefSeq" id="WP_329354735.1">
    <property type="nucleotide sequence ID" value="NZ_CP109490.1"/>
</dbReference>
<accession>A0ABZ1Z9W3</accession>